<protein>
    <submittedName>
        <fullName evidence="1">ABC transporter permease</fullName>
    </submittedName>
</protein>
<organism evidence="1 2">
    <name type="scientific">Lutimaribacter degradans</name>
    <dbReference type="NCBI Taxonomy" id="2945989"/>
    <lineage>
        <taxon>Bacteria</taxon>
        <taxon>Pseudomonadati</taxon>
        <taxon>Pseudomonadota</taxon>
        <taxon>Alphaproteobacteria</taxon>
        <taxon>Rhodobacterales</taxon>
        <taxon>Roseobacteraceae</taxon>
        <taxon>Lutimaribacter</taxon>
    </lineage>
</organism>
<dbReference type="EMBL" id="JAMQGO010000008">
    <property type="protein sequence ID" value="MCM2562972.1"/>
    <property type="molecule type" value="Genomic_DNA"/>
</dbReference>
<gene>
    <name evidence="1" type="ORF">M8744_12530</name>
</gene>
<dbReference type="Proteomes" id="UP001203036">
    <property type="component" value="Unassembled WGS sequence"/>
</dbReference>
<name>A0ACC5ZXB1_9RHOB</name>
<accession>A0ACC5ZXB1</accession>
<keyword evidence="2" id="KW-1185">Reference proteome</keyword>
<comment type="caution">
    <text evidence="1">The sequence shown here is derived from an EMBL/GenBank/DDBJ whole genome shotgun (WGS) entry which is preliminary data.</text>
</comment>
<proteinExistence type="predicted"/>
<evidence type="ECO:0000313" key="2">
    <source>
        <dbReference type="Proteomes" id="UP001203036"/>
    </source>
</evidence>
<reference evidence="1" key="1">
    <citation type="submission" date="2022-06" db="EMBL/GenBank/DDBJ databases">
        <title>Lutimaribacter sp. EGI FJ00013, a novel bacterium isolated from a salt lake sediment enrichment.</title>
        <authorList>
            <person name="Gao L."/>
            <person name="Fang B.-Z."/>
            <person name="Li W.-J."/>
        </authorList>
    </citation>
    <scope>NUCLEOTIDE SEQUENCE</scope>
    <source>
        <strain evidence="1">EGI FJ00013</strain>
    </source>
</reference>
<evidence type="ECO:0000313" key="1">
    <source>
        <dbReference type="EMBL" id="MCM2562972.1"/>
    </source>
</evidence>
<sequence length="278" mass="30734">MPWVFRAPLIFMVMFFAIPMAMTVVFSVFERTMFWMEPGFTLFSYENFFFSARLTNFLSSMKYSLISVVICFVLGFPIAVFVRKSIPQVAQHRVVLLFILPFMVSEIIRVFALRPVLQRNGLVNSTLMELGLIDEPITALLYSHTGVVIGEVLSFLPFIVFSGFLAMEAVPKYIFEVCDDLGVGPWRRFKDVILPLAAPGIFAGSVFIFVNGLGVALLPNILGGAGAVNAGLIATQAITALDFPLAMAVSAIMMATLLSLLWIGHKLFDLTKILTPLS</sequence>